<evidence type="ECO:0000313" key="1">
    <source>
        <dbReference type="EMBL" id="KAJ7615359.1"/>
    </source>
</evidence>
<proteinExistence type="predicted"/>
<feature type="non-terminal residue" evidence="1">
    <location>
        <position position="1"/>
    </location>
</feature>
<protein>
    <recommendedName>
        <fullName evidence="3">F-box domain-containing protein</fullName>
    </recommendedName>
</protein>
<gene>
    <name evidence="1" type="ORF">FB45DRAFT_719535</name>
</gene>
<reference evidence="1" key="1">
    <citation type="submission" date="2023-03" db="EMBL/GenBank/DDBJ databases">
        <title>Massive genome expansion in bonnet fungi (Mycena s.s.) driven by repeated elements and novel gene families across ecological guilds.</title>
        <authorList>
            <consortium name="Lawrence Berkeley National Laboratory"/>
            <person name="Harder C.B."/>
            <person name="Miyauchi S."/>
            <person name="Viragh M."/>
            <person name="Kuo A."/>
            <person name="Thoen E."/>
            <person name="Andreopoulos B."/>
            <person name="Lu D."/>
            <person name="Skrede I."/>
            <person name="Drula E."/>
            <person name="Henrissat B."/>
            <person name="Morin E."/>
            <person name="Kohler A."/>
            <person name="Barry K."/>
            <person name="LaButti K."/>
            <person name="Morin E."/>
            <person name="Salamov A."/>
            <person name="Lipzen A."/>
            <person name="Mereny Z."/>
            <person name="Hegedus B."/>
            <person name="Baldrian P."/>
            <person name="Stursova M."/>
            <person name="Weitz H."/>
            <person name="Taylor A."/>
            <person name="Grigoriev I.V."/>
            <person name="Nagy L.G."/>
            <person name="Martin F."/>
            <person name="Kauserud H."/>
        </authorList>
    </citation>
    <scope>NUCLEOTIDE SEQUENCE</scope>
    <source>
        <strain evidence="1">9284</strain>
    </source>
</reference>
<feature type="non-terminal residue" evidence="1">
    <location>
        <position position="96"/>
    </location>
</feature>
<keyword evidence="2" id="KW-1185">Reference proteome</keyword>
<evidence type="ECO:0000313" key="2">
    <source>
        <dbReference type="Proteomes" id="UP001221142"/>
    </source>
</evidence>
<name>A0AAD7BAW7_9AGAR</name>
<sequence length="96" mass="10618">KLAQIRSQIAALESQLAVLHEQEQRVSTALDSIVYSVLGTFPLDITSEIFAHYLEVQDDAYTSRPTPLTLASVCSQWRSIALASPRLWPALHTGKP</sequence>
<accession>A0AAD7BAW7</accession>
<dbReference type="Gene3D" id="1.20.1280.50">
    <property type="match status" value="1"/>
</dbReference>
<comment type="caution">
    <text evidence="1">The sequence shown here is derived from an EMBL/GenBank/DDBJ whole genome shotgun (WGS) entry which is preliminary data.</text>
</comment>
<dbReference type="EMBL" id="JARKIF010000024">
    <property type="protein sequence ID" value="KAJ7615359.1"/>
    <property type="molecule type" value="Genomic_DNA"/>
</dbReference>
<organism evidence="1 2">
    <name type="scientific">Roridomyces roridus</name>
    <dbReference type="NCBI Taxonomy" id="1738132"/>
    <lineage>
        <taxon>Eukaryota</taxon>
        <taxon>Fungi</taxon>
        <taxon>Dikarya</taxon>
        <taxon>Basidiomycota</taxon>
        <taxon>Agaricomycotina</taxon>
        <taxon>Agaricomycetes</taxon>
        <taxon>Agaricomycetidae</taxon>
        <taxon>Agaricales</taxon>
        <taxon>Marasmiineae</taxon>
        <taxon>Mycenaceae</taxon>
        <taxon>Roridomyces</taxon>
    </lineage>
</organism>
<dbReference type="Proteomes" id="UP001221142">
    <property type="component" value="Unassembled WGS sequence"/>
</dbReference>
<evidence type="ECO:0008006" key="3">
    <source>
        <dbReference type="Google" id="ProtNLM"/>
    </source>
</evidence>
<dbReference type="AlphaFoldDB" id="A0AAD7BAW7"/>